<dbReference type="EMBL" id="JAHRIQ010046366">
    <property type="protein sequence ID" value="MEQ2235262.1"/>
    <property type="molecule type" value="Genomic_DNA"/>
</dbReference>
<protein>
    <recommendedName>
        <fullName evidence="3">Secreted protein</fullName>
    </recommendedName>
</protein>
<gene>
    <name evidence="1" type="ORF">ILYODFUR_000619</name>
</gene>
<organism evidence="1 2">
    <name type="scientific">Ilyodon furcidens</name>
    <name type="common">goldbreast splitfin</name>
    <dbReference type="NCBI Taxonomy" id="33524"/>
    <lineage>
        <taxon>Eukaryota</taxon>
        <taxon>Metazoa</taxon>
        <taxon>Chordata</taxon>
        <taxon>Craniata</taxon>
        <taxon>Vertebrata</taxon>
        <taxon>Euteleostomi</taxon>
        <taxon>Actinopterygii</taxon>
        <taxon>Neopterygii</taxon>
        <taxon>Teleostei</taxon>
        <taxon>Neoteleostei</taxon>
        <taxon>Acanthomorphata</taxon>
        <taxon>Ovalentaria</taxon>
        <taxon>Atherinomorphae</taxon>
        <taxon>Cyprinodontiformes</taxon>
        <taxon>Goodeidae</taxon>
        <taxon>Ilyodon</taxon>
    </lineage>
</organism>
<proteinExistence type="predicted"/>
<comment type="caution">
    <text evidence="1">The sequence shown here is derived from an EMBL/GenBank/DDBJ whole genome shotgun (WGS) entry which is preliminary data.</text>
</comment>
<keyword evidence="2" id="KW-1185">Reference proteome</keyword>
<sequence length="147" mass="16648">MFSSCFCSRPPLLASFPQYFVCHLGPLLHLILLLVQCCCFSASVQSLSLSAFTYPPLSDVTHVFHFIPSSCSLSDQHSVIKKYLPSRRLCLFATPKYLRSSNKSDTTRIQTDSSFSKTKRGNGYLNQLRPMIIHVFRKSCVQFDCLP</sequence>
<evidence type="ECO:0000313" key="1">
    <source>
        <dbReference type="EMBL" id="MEQ2235262.1"/>
    </source>
</evidence>
<evidence type="ECO:0000313" key="2">
    <source>
        <dbReference type="Proteomes" id="UP001482620"/>
    </source>
</evidence>
<dbReference type="Proteomes" id="UP001482620">
    <property type="component" value="Unassembled WGS sequence"/>
</dbReference>
<evidence type="ECO:0008006" key="3">
    <source>
        <dbReference type="Google" id="ProtNLM"/>
    </source>
</evidence>
<reference evidence="1 2" key="1">
    <citation type="submission" date="2021-06" db="EMBL/GenBank/DDBJ databases">
        <authorList>
            <person name="Palmer J.M."/>
        </authorList>
    </citation>
    <scope>NUCLEOTIDE SEQUENCE [LARGE SCALE GENOMIC DNA]</scope>
    <source>
        <strain evidence="2">if_2019</strain>
        <tissue evidence="1">Muscle</tissue>
    </source>
</reference>
<name>A0ABV0TQR5_9TELE</name>
<accession>A0ABV0TQR5</accession>